<name>A0A6A6XR50_9PLEO</name>
<evidence type="ECO:0000256" key="1">
    <source>
        <dbReference type="SAM" id="MobiDB-lite"/>
    </source>
</evidence>
<feature type="region of interest" description="Disordered" evidence="1">
    <location>
        <begin position="1"/>
        <end position="22"/>
    </location>
</feature>
<dbReference type="Proteomes" id="UP000799757">
    <property type="component" value="Unassembled WGS sequence"/>
</dbReference>
<organism evidence="2 3">
    <name type="scientific">Melanomma pulvis-pyrius CBS 109.77</name>
    <dbReference type="NCBI Taxonomy" id="1314802"/>
    <lineage>
        <taxon>Eukaryota</taxon>
        <taxon>Fungi</taxon>
        <taxon>Dikarya</taxon>
        <taxon>Ascomycota</taxon>
        <taxon>Pezizomycotina</taxon>
        <taxon>Dothideomycetes</taxon>
        <taxon>Pleosporomycetidae</taxon>
        <taxon>Pleosporales</taxon>
        <taxon>Melanommataceae</taxon>
        <taxon>Melanomma</taxon>
    </lineage>
</organism>
<gene>
    <name evidence="2" type="ORF">K505DRAFT_321451</name>
</gene>
<sequence length="109" mass="11864">MKNNFNPKCAVDSAAIPTPNPNPNPNPISLYIHYCFSNTTAPPPIFSLHPNPNPSKALLRTACELANHAGHTFHNLSTYPTYFPIRPHVSARGKIYAGGGKKKKGKGKE</sequence>
<evidence type="ECO:0000313" key="3">
    <source>
        <dbReference type="Proteomes" id="UP000799757"/>
    </source>
</evidence>
<evidence type="ECO:0000313" key="2">
    <source>
        <dbReference type="EMBL" id="KAF2799011.1"/>
    </source>
</evidence>
<keyword evidence="3" id="KW-1185">Reference proteome</keyword>
<proteinExistence type="predicted"/>
<protein>
    <submittedName>
        <fullName evidence="2">Uncharacterized protein</fullName>
    </submittedName>
</protein>
<accession>A0A6A6XR50</accession>
<dbReference type="EMBL" id="MU001772">
    <property type="protein sequence ID" value="KAF2799011.1"/>
    <property type="molecule type" value="Genomic_DNA"/>
</dbReference>
<reference evidence="2" key="1">
    <citation type="journal article" date="2020" name="Stud. Mycol.">
        <title>101 Dothideomycetes genomes: a test case for predicting lifestyles and emergence of pathogens.</title>
        <authorList>
            <person name="Haridas S."/>
            <person name="Albert R."/>
            <person name="Binder M."/>
            <person name="Bloem J."/>
            <person name="Labutti K."/>
            <person name="Salamov A."/>
            <person name="Andreopoulos B."/>
            <person name="Baker S."/>
            <person name="Barry K."/>
            <person name="Bills G."/>
            <person name="Bluhm B."/>
            <person name="Cannon C."/>
            <person name="Castanera R."/>
            <person name="Culley D."/>
            <person name="Daum C."/>
            <person name="Ezra D."/>
            <person name="Gonzalez J."/>
            <person name="Henrissat B."/>
            <person name="Kuo A."/>
            <person name="Liang C."/>
            <person name="Lipzen A."/>
            <person name="Lutzoni F."/>
            <person name="Magnuson J."/>
            <person name="Mondo S."/>
            <person name="Nolan M."/>
            <person name="Ohm R."/>
            <person name="Pangilinan J."/>
            <person name="Park H.-J."/>
            <person name="Ramirez L."/>
            <person name="Alfaro M."/>
            <person name="Sun H."/>
            <person name="Tritt A."/>
            <person name="Yoshinaga Y."/>
            <person name="Zwiers L.-H."/>
            <person name="Turgeon B."/>
            <person name="Goodwin S."/>
            <person name="Spatafora J."/>
            <person name="Crous P."/>
            <person name="Grigoriev I."/>
        </authorList>
    </citation>
    <scope>NUCLEOTIDE SEQUENCE</scope>
    <source>
        <strain evidence="2">CBS 109.77</strain>
    </source>
</reference>
<dbReference type="AlphaFoldDB" id="A0A6A6XR50"/>